<keyword evidence="3" id="KW-0406">Ion transport</keyword>
<organism evidence="4 5">
    <name type="scientific">Streptococcus merionis</name>
    <dbReference type="NCBI Taxonomy" id="400065"/>
    <lineage>
        <taxon>Bacteria</taxon>
        <taxon>Bacillati</taxon>
        <taxon>Bacillota</taxon>
        <taxon>Bacilli</taxon>
        <taxon>Lactobacillales</taxon>
        <taxon>Streptococcaceae</taxon>
        <taxon>Streptococcus</taxon>
    </lineage>
</organism>
<sequence length="336" mass="39037">MDASLFSQINTAISVREARMVTKEQFDQLLSVEDRERMALTLQETNYKLDKESLADPNVIEQVLIKNLADDYRFAFEETPVEEVTQLFALRYTYHNLKVLLKARATQTDLSELILPIGRYSKEILEHLVTTLTSEVCPSVMVEEVSATWLEFLDYQDMRVLDIGMDMAYFKHLKQLAEELDTPELTDFVNLTIDFYNVITVKRGLNQDKPNSFMRQLLSDDALMKARDYLKLYEDQSLLTWFNQVYPNSFDLSTKSFESGLAQADISAVELEYLMDLLRFQVLEQGRFETQGPLPLARYLWGKELEVKNLRLILTGRSNDLSSEVLKERMRPVYGQ</sequence>
<dbReference type="InterPro" id="IPR044911">
    <property type="entry name" value="V-type_ATPase_csu/dsu_dom_3"/>
</dbReference>
<dbReference type="EMBL" id="LT906439">
    <property type="protein sequence ID" value="SNU87284.1"/>
    <property type="molecule type" value="Genomic_DNA"/>
</dbReference>
<evidence type="ECO:0000313" key="5">
    <source>
        <dbReference type="Proteomes" id="UP000215185"/>
    </source>
</evidence>
<reference evidence="4 5" key="1">
    <citation type="submission" date="2017-06" db="EMBL/GenBank/DDBJ databases">
        <authorList>
            <consortium name="Pathogen Informatics"/>
        </authorList>
    </citation>
    <scope>NUCLEOTIDE SEQUENCE [LARGE SCALE GENOMIC DNA]</scope>
    <source>
        <strain evidence="4 5">NCTC13788</strain>
    </source>
</reference>
<dbReference type="GO" id="GO:0046961">
    <property type="term" value="F:proton-transporting ATPase activity, rotational mechanism"/>
    <property type="evidence" value="ECO:0007669"/>
    <property type="project" value="InterPro"/>
</dbReference>
<dbReference type="PANTHER" id="PTHR38682:SF1">
    <property type="entry name" value="V-TYPE ATP SYNTHASE SUBUNIT C"/>
    <property type="match status" value="1"/>
</dbReference>
<dbReference type="InterPro" id="IPR050873">
    <property type="entry name" value="V-ATPase_V0D/AC39_subunit"/>
</dbReference>
<dbReference type="KEGG" id="smen:SAMEA4412692_0588"/>
<protein>
    <submittedName>
        <fullName evidence="4">ATP synthase (C/AC39) subunit</fullName>
    </submittedName>
</protein>
<dbReference type="OrthoDB" id="1653at2"/>
<dbReference type="RefSeq" id="WP_018374574.1">
    <property type="nucleotide sequence ID" value="NZ_LT906439.1"/>
</dbReference>
<gene>
    <name evidence="4" type="primary">ntpC</name>
    <name evidence="4" type="ORF">SAMEA4412692_00588</name>
</gene>
<dbReference type="STRING" id="1123308.GCA_000380085_02030"/>
<dbReference type="Gene3D" id="1.20.1690.10">
    <property type="entry name" value="V-type ATP synthase subunit C domain"/>
    <property type="match status" value="2"/>
</dbReference>
<proteinExistence type="inferred from homology"/>
<dbReference type="AlphaFoldDB" id="A0A239SRB3"/>
<keyword evidence="2" id="KW-0813">Transport</keyword>
<evidence type="ECO:0000256" key="2">
    <source>
        <dbReference type="ARBA" id="ARBA00022448"/>
    </source>
</evidence>
<dbReference type="Proteomes" id="UP000215185">
    <property type="component" value="Chromosome 1"/>
</dbReference>
<evidence type="ECO:0000256" key="1">
    <source>
        <dbReference type="ARBA" id="ARBA00006709"/>
    </source>
</evidence>
<keyword evidence="5" id="KW-1185">Reference proteome</keyword>
<dbReference type="PANTHER" id="PTHR38682">
    <property type="entry name" value="V-TYPE ATP SYNTHASE SUBUNIT C"/>
    <property type="match status" value="1"/>
</dbReference>
<dbReference type="eggNOG" id="COG1527">
    <property type="taxonomic scope" value="Bacteria"/>
</dbReference>
<dbReference type="InterPro" id="IPR036079">
    <property type="entry name" value="ATPase_csu/dsu_sf"/>
</dbReference>
<evidence type="ECO:0000256" key="3">
    <source>
        <dbReference type="ARBA" id="ARBA00023065"/>
    </source>
</evidence>
<comment type="similarity">
    <text evidence="1">Belongs to the V-ATPase V0D/AC39 subunit family.</text>
</comment>
<dbReference type="InterPro" id="IPR002843">
    <property type="entry name" value="ATPase_V0-cplx_csu/dsu"/>
</dbReference>
<dbReference type="SUPFAM" id="SSF103486">
    <property type="entry name" value="V-type ATP synthase subunit C"/>
    <property type="match status" value="1"/>
</dbReference>
<evidence type="ECO:0000313" key="4">
    <source>
        <dbReference type="EMBL" id="SNU87284.1"/>
    </source>
</evidence>
<dbReference type="Gene3D" id="1.10.132.50">
    <property type="entry name" value="ATP synthase (C/AC39) subunit, domain 3"/>
    <property type="match status" value="1"/>
</dbReference>
<dbReference type="Pfam" id="PF01992">
    <property type="entry name" value="vATP-synt_AC39"/>
    <property type="match status" value="1"/>
</dbReference>
<dbReference type="InterPro" id="IPR035067">
    <property type="entry name" value="V-type_ATPase_csu/dsu"/>
</dbReference>
<name>A0A239SRB3_9STRE</name>
<accession>A0A239SRB3</accession>